<protein>
    <submittedName>
        <fullName evidence="1">Uncharacterized protein</fullName>
    </submittedName>
</protein>
<comment type="caution">
    <text evidence="1">The sequence shown here is derived from an EMBL/GenBank/DDBJ whole genome shotgun (WGS) entry which is preliminary data.</text>
</comment>
<evidence type="ECO:0000313" key="2">
    <source>
        <dbReference type="Proteomes" id="UP000003860"/>
    </source>
</evidence>
<dbReference type="STRING" id="588581.Cpap_2752"/>
<proteinExistence type="predicted"/>
<dbReference type="EMBL" id="ACXX02000005">
    <property type="protein sequence ID" value="EGD48065.1"/>
    <property type="molecule type" value="Genomic_DNA"/>
</dbReference>
<reference evidence="1" key="2">
    <citation type="submission" date="2011-01" db="EMBL/GenBank/DDBJ databases">
        <title>The Non-contiguous Finished genome of Clostridium papyrosolvens.</title>
        <authorList>
            <person name="Lucas S."/>
            <person name="Copeland A."/>
            <person name="Lapidus A."/>
            <person name="Cheng J.-F."/>
            <person name="Goodwin L."/>
            <person name="Pitluck S."/>
            <person name="Misra M."/>
            <person name="Chertkov O."/>
            <person name="Detter J.C."/>
            <person name="Han C."/>
            <person name="Tapia R."/>
            <person name="Land M."/>
            <person name="Hauser L."/>
            <person name="Kyrpides N."/>
            <person name="Ivanova N."/>
            <person name="Pagani I."/>
            <person name="Mouttaki H."/>
            <person name="He Z."/>
            <person name="Zhou J."/>
            <person name="Hemme C.L."/>
            <person name="Woyke T."/>
        </authorList>
    </citation>
    <scope>NUCLEOTIDE SEQUENCE [LARGE SCALE GENOMIC DNA]</scope>
    <source>
        <strain evidence="1">DSM 2782</strain>
    </source>
</reference>
<evidence type="ECO:0000313" key="1">
    <source>
        <dbReference type="EMBL" id="EGD48065.1"/>
    </source>
</evidence>
<accession>F1TCF0</accession>
<sequence length="36" mass="4305">MSFTEERAALYQEMRRKGLGYTTVKQNRVFKLPELI</sequence>
<name>F1TCF0_9FIRM</name>
<reference evidence="1" key="1">
    <citation type="submission" date="2009-07" db="EMBL/GenBank/DDBJ databases">
        <authorList>
            <consortium name="US DOE Joint Genome Institute (JGI-PGF)"/>
            <person name="Lucas S."/>
            <person name="Copeland A."/>
            <person name="Lapidus A."/>
            <person name="Glavina del Rio T."/>
            <person name="Tice H."/>
            <person name="Bruce D."/>
            <person name="Goodwin L."/>
            <person name="Pitluck S."/>
            <person name="Larimer F."/>
            <person name="Land M.L."/>
            <person name="Mouttaki H."/>
            <person name="He Z."/>
            <person name="Zhou J."/>
            <person name="Hemme C.L."/>
        </authorList>
    </citation>
    <scope>NUCLEOTIDE SEQUENCE [LARGE SCALE GENOMIC DNA]</scope>
    <source>
        <strain evidence="1">DSM 2782</strain>
    </source>
</reference>
<keyword evidence="2" id="KW-1185">Reference proteome</keyword>
<dbReference type="AlphaFoldDB" id="F1TCF0"/>
<gene>
    <name evidence="1" type="ORF">Cpap_2752</name>
</gene>
<dbReference type="Proteomes" id="UP000003860">
    <property type="component" value="Unassembled WGS sequence"/>
</dbReference>
<organism evidence="1 2">
    <name type="scientific">Ruminiclostridium papyrosolvens DSM 2782</name>
    <dbReference type="NCBI Taxonomy" id="588581"/>
    <lineage>
        <taxon>Bacteria</taxon>
        <taxon>Bacillati</taxon>
        <taxon>Bacillota</taxon>
        <taxon>Clostridia</taxon>
        <taxon>Eubacteriales</taxon>
        <taxon>Oscillospiraceae</taxon>
        <taxon>Ruminiclostridium</taxon>
    </lineage>
</organism>